<feature type="non-terminal residue" evidence="1">
    <location>
        <position position="1"/>
    </location>
</feature>
<gene>
    <name evidence="1" type="ORF">S12H4_31385</name>
</gene>
<sequence>WGGGGAIDEFRLTIVDLRLPRFARNEGEIGEGA</sequence>
<dbReference type="AlphaFoldDB" id="X1UCA5"/>
<comment type="caution">
    <text evidence="1">The sequence shown here is derived from an EMBL/GenBank/DDBJ whole genome shotgun (WGS) entry which is preliminary data.</text>
</comment>
<organism evidence="1">
    <name type="scientific">marine sediment metagenome</name>
    <dbReference type="NCBI Taxonomy" id="412755"/>
    <lineage>
        <taxon>unclassified sequences</taxon>
        <taxon>metagenomes</taxon>
        <taxon>ecological metagenomes</taxon>
    </lineage>
</organism>
<protein>
    <submittedName>
        <fullName evidence="1">Uncharacterized protein</fullName>
    </submittedName>
</protein>
<evidence type="ECO:0000313" key="1">
    <source>
        <dbReference type="EMBL" id="GAI97495.1"/>
    </source>
</evidence>
<accession>X1UCA5</accession>
<dbReference type="EMBL" id="BARW01018311">
    <property type="protein sequence ID" value="GAI97495.1"/>
    <property type="molecule type" value="Genomic_DNA"/>
</dbReference>
<reference evidence="1" key="1">
    <citation type="journal article" date="2014" name="Front. Microbiol.">
        <title>High frequency of phylogenetically diverse reductive dehalogenase-homologous genes in deep subseafloor sedimentary metagenomes.</title>
        <authorList>
            <person name="Kawai M."/>
            <person name="Futagami T."/>
            <person name="Toyoda A."/>
            <person name="Takaki Y."/>
            <person name="Nishi S."/>
            <person name="Hori S."/>
            <person name="Arai W."/>
            <person name="Tsubouchi T."/>
            <person name="Morono Y."/>
            <person name="Uchiyama I."/>
            <person name="Ito T."/>
            <person name="Fujiyama A."/>
            <person name="Inagaki F."/>
            <person name="Takami H."/>
        </authorList>
    </citation>
    <scope>NUCLEOTIDE SEQUENCE</scope>
    <source>
        <strain evidence="1">Expedition CK06-06</strain>
    </source>
</reference>
<proteinExistence type="predicted"/>
<name>X1UCA5_9ZZZZ</name>